<evidence type="ECO:0000256" key="4">
    <source>
        <dbReference type="ARBA" id="ARBA00023242"/>
    </source>
</evidence>
<accession>A0AAD9QXP8</accession>
<dbReference type="PROSITE" id="PS50039">
    <property type="entry name" value="FORK_HEAD_3"/>
    <property type="match status" value="1"/>
</dbReference>
<dbReference type="CDD" id="cd00059">
    <property type="entry name" value="FH_FOX"/>
    <property type="match status" value="1"/>
</dbReference>
<dbReference type="Proteomes" id="UP001249851">
    <property type="component" value="Unassembled WGS sequence"/>
</dbReference>
<comment type="caution">
    <text evidence="8">The sequence shown here is derived from an EMBL/GenBank/DDBJ whole genome shotgun (WGS) entry which is preliminary data.</text>
</comment>
<dbReference type="InterPro" id="IPR030456">
    <property type="entry name" value="TF_fork_head_CS_2"/>
</dbReference>
<reference evidence="8" key="2">
    <citation type="journal article" date="2023" name="Science">
        <title>Genomic signatures of disease resistance in endangered staghorn corals.</title>
        <authorList>
            <person name="Vollmer S.V."/>
            <person name="Selwyn J.D."/>
            <person name="Despard B.A."/>
            <person name="Roesel C.L."/>
        </authorList>
    </citation>
    <scope>NUCLEOTIDE SEQUENCE</scope>
    <source>
        <strain evidence="8">K2</strain>
    </source>
</reference>
<reference evidence="8" key="1">
    <citation type="journal article" date="2023" name="G3 (Bethesda)">
        <title>Whole genome assembly and annotation of the endangered Caribbean coral Acropora cervicornis.</title>
        <authorList>
            <person name="Selwyn J.D."/>
            <person name="Vollmer S.V."/>
        </authorList>
    </citation>
    <scope>NUCLEOTIDE SEQUENCE</scope>
    <source>
        <strain evidence="8">K2</strain>
    </source>
</reference>
<keyword evidence="3" id="KW-0804">Transcription</keyword>
<organism evidence="8 9">
    <name type="scientific">Acropora cervicornis</name>
    <name type="common">Staghorn coral</name>
    <dbReference type="NCBI Taxonomy" id="6130"/>
    <lineage>
        <taxon>Eukaryota</taxon>
        <taxon>Metazoa</taxon>
        <taxon>Cnidaria</taxon>
        <taxon>Anthozoa</taxon>
        <taxon>Hexacorallia</taxon>
        <taxon>Scleractinia</taxon>
        <taxon>Astrocoeniina</taxon>
        <taxon>Acroporidae</taxon>
        <taxon>Acropora</taxon>
    </lineage>
</organism>
<evidence type="ECO:0000259" key="7">
    <source>
        <dbReference type="PROSITE" id="PS50039"/>
    </source>
</evidence>
<proteinExistence type="predicted"/>
<dbReference type="PRINTS" id="PR00053">
    <property type="entry name" value="FORKHEAD"/>
</dbReference>
<gene>
    <name evidence="8" type="ORF">P5673_006356</name>
</gene>
<keyword evidence="9" id="KW-1185">Reference proteome</keyword>
<dbReference type="Gene3D" id="1.10.10.10">
    <property type="entry name" value="Winged helix-like DNA-binding domain superfamily/Winged helix DNA-binding domain"/>
    <property type="match status" value="1"/>
</dbReference>
<protein>
    <submittedName>
        <fullName evidence="8">Forkhead box protein J3</fullName>
    </submittedName>
</protein>
<evidence type="ECO:0000256" key="3">
    <source>
        <dbReference type="ARBA" id="ARBA00023163"/>
    </source>
</evidence>
<feature type="DNA-binding region" description="Fork-head" evidence="5">
    <location>
        <begin position="54"/>
        <end position="149"/>
    </location>
</feature>
<dbReference type="PANTHER" id="PTHR46078">
    <property type="entry name" value="FORKHEAD BOX PROTEIN J2 FAMILY MEMBER"/>
    <property type="match status" value="1"/>
</dbReference>
<dbReference type="PROSITE" id="PS00657">
    <property type="entry name" value="FORK_HEAD_1"/>
    <property type="match status" value="1"/>
</dbReference>
<dbReference type="GO" id="GO:0000978">
    <property type="term" value="F:RNA polymerase II cis-regulatory region sequence-specific DNA binding"/>
    <property type="evidence" value="ECO:0007669"/>
    <property type="project" value="TreeGrafter"/>
</dbReference>
<dbReference type="InterPro" id="IPR001766">
    <property type="entry name" value="Fork_head_dom"/>
</dbReference>
<dbReference type="SMART" id="SM00339">
    <property type="entry name" value="FH"/>
    <property type="match status" value="1"/>
</dbReference>
<dbReference type="GO" id="GO:0005634">
    <property type="term" value="C:nucleus"/>
    <property type="evidence" value="ECO:0007669"/>
    <property type="project" value="UniProtKB-SubCell"/>
</dbReference>
<dbReference type="InterPro" id="IPR045912">
    <property type="entry name" value="FOXJ2/3-like"/>
</dbReference>
<dbReference type="Pfam" id="PF00250">
    <property type="entry name" value="Forkhead"/>
    <property type="match status" value="1"/>
</dbReference>
<feature type="compositionally biased region" description="Polar residues" evidence="6">
    <location>
        <begin position="319"/>
        <end position="337"/>
    </location>
</feature>
<dbReference type="InterPro" id="IPR018122">
    <property type="entry name" value="TF_fork_head_CS_1"/>
</dbReference>
<feature type="compositionally biased region" description="Basic residues" evidence="6">
    <location>
        <begin position="350"/>
        <end position="363"/>
    </location>
</feature>
<evidence type="ECO:0000256" key="2">
    <source>
        <dbReference type="ARBA" id="ARBA00023125"/>
    </source>
</evidence>
<dbReference type="GO" id="GO:0000981">
    <property type="term" value="F:DNA-binding transcription factor activity, RNA polymerase II-specific"/>
    <property type="evidence" value="ECO:0007669"/>
    <property type="project" value="TreeGrafter"/>
</dbReference>
<feature type="domain" description="Fork-head" evidence="7">
    <location>
        <begin position="54"/>
        <end position="149"/>
    </location>
</feature>
<dbReference type="InterPro" id="IPR036390">
    <property type="entry name" value="WH_DNA-bd_sf"/>
</dbReference>
<sequence>MSSTNQNSSCSLDDSLTNMQWLFNLDSNPLQEGNKRGDPPSDNESTRPMNPYPKPPFSYASLILLAINSTLEKRMTLQNIYQWIENNFPYYKHCKKAWKNSIRHNLSLHSFFLKAKRPPNLPGKGNYWAISPEGKENMMREVMRYQKPPSQQGNCNIESSTAKGFRPILPKPADDLLIASPYLNNAVPEGLQSTTDNSINGLPYSVPVLVLPPNVYSSIASKIAAQAAAGNMDAVGLNPTFVHVATSSSDQVSGIQVSRTQEQTTYDGLVGRLVKDEFPPESTVSFTDTVEGGAQKNAFNDSIEHMLVNKKSEVNCFPTESTPYKPGSNCSNSTIQDNQERDEMSSPCNKKTRKTKRKEKLVKRTTSSARILQKKPNLPQPKRSPLRPRPQPTLAAINSQGNDLVTSPCGIFNKNAHGVIAGFSPIKPMITPTKMNGNQSFQQSFFTPPTNSSSLTCSGLTPFISGRDDGALTPFREGEMDFAFLFSPERFASQKVCSTPHNCRKSLGLGPIGNLDDKKLDSLYDGDDEGFRKL</sequence>
<evidence type="ECO:0000256" key="1">
    <source>
        <dbReference type="ARBA" id="ARBA00023015"/>
    </source>
</evidence>
<comment type="subcellular location">
    <subcellularLocation>
        <location evidence="5">Nucleus</location>
    </subcellularLocation>
</comment>
<evidence type="ECO:0000256" key="6">
    <source>
        <dbReference type="SAM" id="MobiDB-lite"/>
    </source>
</evidence>
<dbReference type="EMBL" id="JARQWQ010000010">
    <property type="protein sequence ID" value="KAK2569429.1"/>
    <property type="molecule type" value="Genomic_DNA"/>
</dbReference>
<dbReference type="PROSITE" id="PS00658">
    <property type="entry name" value="FORK_HEAD_2"/>
    <property type="match status" value="1"/>
</dbReference>
<dbReference type="FunFam" id="1.10.10.10:FF:000135">
    <property type="entry name" value="forkhead box protein G1"/>
    <property type="match status" value="1"/>
</dbReference>
<evidence type="ECO:0000256" key="5">
    <source>
        <dbReference type="PROSITE-ProRule" id="PRU00089"/>
    </source>
</evidence>
<evidence type="ECO:0000313" key="8">
    <source>
        <dbReference type="EMBL" id="KAK2569429.1"/>
    </source>
</evidence>
<keyword evidence="4 5" id="KW-0539">Nucleus</keyword>
<dbReference type="SUPFAM" id="SSF46785">
    <property type="entry name" value="Winged helix' DNA-binding domain"/>
    <property type="match status" value="1"/>
</dbReference>
<dbReference type="PANTHER" id="PTHR46078:SF2">
    <property type="entry name" value="FORK-HEAD DOMAIN-CONTAINING PROTEIN"/>
    <property type="match status" value="1"/>
</dbReference>
<feature type="region of interest" description="Disordered" evidence="6">
    <location>
        <begin position="319"/>
        <end position="394"/>
    </location>
</feature>
<dbReference type="InterPro" id="IPR036388">
    <property type="entry name" value="WH-like_DNA-bd_sf"/>
</dbReference>
<feature type="region of interest" description="Disordered" evidence="6">
    <location>
        <begin position="27"/>
        <end position="52"/>
    </location>
</feature>
<name>A0AAD9QXP8_ACRCE</name>
<keyword evidence="2 5" id="KW-0238">DNA-binding</keyword>
<keyword evidence="1" id="KW-0805">Transcription regulation</keyword>
<dbReference type="AlphaFoldDB" id="A0AAD9QXP8"/>
<evidence type="ECO:0000313" key="9">
    <source>
        <dbReference type="Proteomes" id="UP001249851"/>
    </source>
</evidence>